<dbReference type="CDD" id="cd18791">
    <property type="entry name" value="SF2_C_RHA"/>
    <property type="match status" value="1"/>
</dbReference>
<dbReference type="SMART" id="SM00490">
    <property type="entry name" value="HELICc"/>
    <property type="match status" value="1"/>
</dbReference>
<dbReference type="Pfam" id="PF00270">
    <property type="entry name" value="DEAD"/>
    <property type="match status" value="1"/>
</dbReference>
<evidence type="ECO:0000256" key="1">
    <source>
        <dbReference type="ARBA" id="ARBA00008792"/>
    </source>
</evidence>
<organism evidence="10 11">
    <name type="scientific">Sarcoptes scabiei</name>
    <name type="common">Itch mite</name>
    <name type="synonym">Acarus scabiei</name>
    <dbReference type="NCBI Taxonomy" id="52283"/>
    <lineage>
        <taxon>Eukaryota</taxon>
        <taxon>Metazoa</taxon>
        <taxon>Ecdysozoa</taxon>
        <taxon>Arthropoda</taxon>
        <taxon>Chelicerata</taxon>
        <taxon>Arachnida</taxon>
        <taxon>Acari</taxon>
        <taxon>Acariformes</taxon>
        <taxon>Sarcoptiformes</taxon>
        <taxon>Astigmata</taxon>
        <taxon>Psoroptidia</taxon>
        <taxon>Sarcoptoidea</taxon>
        <taxon>Sarcoptidae</taxon>
        <taxon>Sarcoptinae</taxon>
        <taxon>Sarcoptes</taxon>
    </lineage>
</organism>
<dbReference type="PANTHER" id="PTHR18934:SF136">
    <property type="entry name" value="ATP-DEPENDENT RNA HELICASE DHX35-RELATED"/>
    <property type="match status" value="1"/>
</dbReference>
<dbReference type="GO" id="GO:0003723">
    <property type="term" value="F:RNA binding"/>
    <property type="evidence" value="ECO:0007669"/>
    <property type="project" value="TreeGrafter"/>
</dbReference>
<evidence type="ECO:0000256" key="7">
    <source>
        <dbReference type="ARBA" id="ARBA00022840"/>
    </source>
</evidence>
<dbReference type="GO" id="GO:0003724">
    <property type="term" value="F:RNA helicase activity"/>
    <property type="evidence" value="ECO:0007669"/>
    <property type="project" value="UniProtKB-EC"/>
</dbReference>
<dbReference type="GO" id="GO:0071013">
    <property type="term" value="C:catalytic step 2 spliceosome"/>
    <property type="evidence" value="ECO:0007669"/>
    <property type="project" value="TreeGrafter"/>
</dbReference>
<evidence type="ECO:0000256" key="2">
    <source>
        <dbReference type="ARBA" id="ARBA00012552"/>
    </source>
</evidence>
<dbReference type="PANTHER" id="PTHR18934">
    <property type="entry name" value="ATP-DEPENDENT RNA HELICASE"/>
    <property type="match status" value="1"/>
</dbReference>
<keyword evidence="5" id="KW-0378">Hydrolase</keyword>
<dbReference type="SMART" id="SM00847">
    <property type="entry name" value="HA2"/>
    <property type="match status" value="1"/>
</dbReference>
<dbReference type="FunFam" id="3.40.50.300:FF:000007">
    <property type="entry name" value="Pre-mRNA-splicing factor ATP-dependent RNA helicase"/>
    <property type="match status" value="1"/>
</dbReference>
<dbReference type="GO" id="GO:0005524">
    <property type="term" value="F:ATP binding"/>
    <property type="evidence" value="ECO:0007669"/>
    <property type="project" value="UniProtKB-KW"/>
</dbReference>
<dbReference type="GO" id="GO:0008380">
    <property type="term" value="P:RNA splicing"/>
    <property type="evidence" value="ECO:0007669"/>
    <property type="project" value="UniProtKB-KW"/>
</dbReference>
<dbReference type="InterPro" id="IPR011545">
    <property type="entry name" value="DEAD/DEAH_box_helicase_dom"/>
</dbReference>
<reference evidence="10 11" key="1">
    <citation type="journal article" date="2015" name="Parasit. Vectors">
        <title>Draft genome of the scabies mite.</title>
        <authorList>
            <person name="Rider S.D.Jr."/>
            <person name="Morgan M.S."/>
            <person name="Arlian L.G."/>
        </authorList>
    </citation>
    <scope>NUCLEOTIDE SEQUENCE [LARGE SCALE GENOMIC DNA]</scope>
    <source>
        <strain evidence="10">Arlian Lab</strain>
    </source>
</reference>
<keyword evidence="8" id="KW-0508">mRNA splicing</keyword>
<gene>
    <name evidence="10" type="ORF">QR98_0068870</name>
</gene>
<dbReference type="PROSITE" id="PS51192">
    <property type="entry name" value="HELICASE_ATP_BIND_1"/>
    <property type="match status" value="1"/>
</dbReference>
<dbReference type="EMBL" id="JXLN01012343">
    <property type="protein sequence ID" value="KPM08371.1"/>
    <property type="molecule type" value="Genomic_DNA"/>
</dbReference>
<dbReference type="PROSITE" id="PS00690">
    <property type="entry name" value="DEAH_ATP_HELICASE"/>
    <property type="match status" value="1"/>
</dbReference>
<dbReference type="InterPro" id="IPR001650">
    <property type="entry name" value="Helicase_C-like"/>
</dbReference>
<evidence type="ECO:0000313" key="11">
    <source>
        <dbReference type="Proteomes" id="UP000616769"/>
    </source>
</evidence>
<dbReference type="GO" id="GO:0016787">
    <property type="term" value="F:hydrolase activity"/>
    <property type="evidence" value="ECO:0007669"/>
    <property type="project" value="UniProtKB-KW"/>
</dbReference>
<keyword evidence="6 10" id="KW-0347">Helicase</keyword>
<dbReference type="InterPro" id="IPR007502">
    <property type="entry name" value="Helicase-assoc_dom"/>
</dbReference>
<keyword evidence="4" id="KW-0547">Nucleotide-binding</keyword>
<evidence type="ECO:0000313" key="10">
    <source>
        <dbReference type="EMBL" id="KPM08371.1"/>
    </source>
</evidence>
<dbReference type="FunFam" id="3.40.50.300:FF:000578">
    <property type="entry name" value="probable ATP-dependent RNA helicase DHX35"/>
    <property type="match status" value="1"/>
</dbReference>
<dbReference type="OrthoDB" id="10253254at2759"/>
<evidence type="ECO:0000256" key="5">
    <source>
        <dbReference type="ARBA" id="ARBA00022801"/>
    </source>
</evidence>
<dbReference type="InterPro" id="IPR014001">
    <property type="entry name" value="Helicase_ATP-bd"/>
</dbReference>
<protein>
    <recommendedName>
        <fullName evidence="2">RNA helicase</fullName>
        <ecNumber evidence="2">3.6.4.13</ecNumber>
    </recommendedName>
</protein>
<dbReference type="Proteomes" id="UP000616769">
    <property type="component" value="Unassembled WGS sequence"/>
</dbReference>
<evidence type="ECO:0000256" key="8">
    <source>
        <dbReference type="ARBA" id="ARBA00023187"/>
    </source>
</evidence>
<dbReference type="EC" id="3.6.4.13" evidence="2"/>
<dbReference type="PROSITE" id="PS51194">
    <property type="entry name" value="HELICASE_CTER"/>
    <property type="match status" value="1"/>
</dbReference>
<dbReference type="GO" id="GO:0006397">
    <property type="term" value="P:mRNA processing"/>
    <property type="evidence" value="ECO:0007669"/>
    <property type="project" value="UniProtKB-KW"/>
</dbReference>
<evidence type="ECO:0000256" key="3">
    <source>
        <dbReference type="ARBA" id="ARBA00022664"/>
    </source>
</evidence>
<dbReference type="Pfam" id="PF04408">
    <property type="entry name" value="WHD_HA2"/>
    <property type="match status" value="1"/>
</dbReference>
<dbReference type="AlphaFoldDB" id="A0A132ABK0"/>
<dbReference type="InterPro" id="IPR048333">
    <property type="entry name" value="HA2_WH"/>
</dbReference>
<comment type="catalytic activity">
    <reaction evidence="9">
        <text>ATP + H2O = ADP + phosphate + H(+)</text>
        <dbReference type="Rhea" id="RHEA:13065"/>
        <dbReference type="ChEBI" id="CHEBI:15377"/>
        <dbReference type="ChEBI" id="CHEBI:15378"/>
        <dbReference type="ChEBI" id="CHEBI:30616"/>
        <dbReference type="ChEBI" id="CHEBI:43474"/>
        <dbReference type="ChEBI" id="CHEBI:456216"/>
        <dbReference type="EC" id="3.6.4.13"/>
    </reaction>
</comment>
<name>A0A132ABK0_SARSC</name>
<comment type="similarity">
    <text evidence="1">Belongs to the DEAD box helicase family. DEAH subfamily.</text>
</comment>
<dbReference type="SMART" id="SM00487">
    <property type="entry name" value="DEXDc"/>
    <property type="match status" value="1"/>
</dbReference>
<comment type="caution">
    <text evidence="10">The sequence shown here is derived from an EMBL/GenBank/DDBJ whole genome shotgun (WGS) entry which is preliminary data.</text>
</comment>
<evidence type="ECO:0000256" key="4">
    <source>
        <dbReference type="ARBA" id="ARBA00022741"/>
    </source>
</evidence>
<dbReference type="SUPFAM" id="SSF52540">
    <property type="entry name" value="P-loop containing nucleoside triphosphate hydrolases"/>
    <property type="match status" value="1"/>
</dbReference>
<proteinExistence type="inferred from homology"/>
<dbReference type="VEuPathDB" id="VectorBase:SSCA009205"/>
<dbReference type="InterPro" id="IPR027417">
    <property type="entry name" value="P-loop_NTPase"/>
</dbReference>
<dbReference type="InterPro" id="IPR011709">
    <property type="entry name" value="DEAD-box_helicase_OB_fold"/>
</dbReference>
<dbReference type="Pfam" id="PF07717">
    <property type="entry name" value="OB_NTP_bind"/>
    <property type="match status" value="1"/>
</dbReference>
<dbReference type="Gene3D" id="3.40.50.300">
    <property type="entry name" value="P-loop containing nucleotide triphosphate hydrolases"/>
    <property type="match status" value="2"/>
</dbReference>
<keyword evidence="3" id="KW-0507">mRNA processing</keyword>
<dbReference type="Pfam" id="PF00271">
    <property type="entry name" value="Helicase_C"/>
    <property type="match status" value="1"/>
</dbReference>
<accession>A0A132ABK0</accession>
<dbReference type="Gene3D" id="1.20.120.1080">
    <property type="match status" value="1"/>
</dbReference>
<dbReference type="InterPro" id="IPR002464">
    <property type="entry name" value="DNA/RNA_helicase_DEAH_CS"/>
</dbReference>
<sequence>MASKINEDRLENDHDFNTVAFNPNKSLPIEFQRAKLPIFEFKNQILYLLEKYQVLIIIGETGCGKSTQIPQFLYENEYSWSNGEESVKIGITQPRRIATISLATRVAEEMNVEIGSIVGYSIRFEDVYDEHHTKIKFMTEGILIREMMNDPLLTKYSVIIIDEVHERSVNTDILLSLLKKIIKKRSDLKLIISSATFEVETIRNYFNKINEQSIERSTILSIDSRAFPVEINYLIEPTADYVKESVNTVIKIHENYPNGDILVFLTGKEEVEQAHESILEYSKDLKNRYENFKKLLVFPLYASLPTSDQVKVFQILPRHIRKVIVSTNIAEASITIPGISYIIDCGFVKIRYFNPRSAIDSLMVVPITKASAKQRSGRAGRTKSGFAFRLYTEEDFQKLDDFTPPEIQRVTLSSTILQFKALGINNIIKFDFISRPPSRNIIAAFDVLFALKAIDNDGNLTDPLGLQLAEFPLNIAFSKMLLSSGDFGCSEEILSIVSMLQVQNIFTMPRGQRAVQARRAKHNLSVEEGDLITYLNVFKRFMKSAQIRSWSDQNYLNYKGLLRVCEIRNRLRSLMQRFKIKMVSTMSVEAILRCIVAGLFTNAAQLCEDGIYRTIRGDHKLFIHPTSVLHTMKRPPKFVVFVEVVQTTKDYMKDITVIKPNWLYEIAPHFYEYGTRVKN</sequence>
<keyword evidence="7" id="KW-0067">ATP-binding</keyword>
<evidence type="ECO:0000256" key="9">
    <source>
        <dbReference type="ARBA" id="ARBA00047984"/>
    </source>
</evidence>
<dbReference type="Pfam" id="PF21010">
    <property type="entry name" value="HA2_C"/>
    <property type="match status" value="1"/>
</dbReference>
<evidence type="ECO:0000256" key="6">
    <source>
        <dbReference type="ARBA" id="ARBA00022806"/>
    </source>
</evidence>